<dbReference type="EMBL" id="JACHGT010000003">
    <property type="protein sequence ID" value="MBB6033604.1"/>
    <property type="molecule type" value="Genomic_DNA"/>
</dbReference>
<dbReference type="AlphaFoldDB" id="A0A841FCT2"/>
<name>A0A841FCT2_9ACTN</name>
<reference evidence="2 3" key="1">
    <citation type="submission" date="2020-08" db="EMBL/GenBank/DDBJ databases">
        <title>Genomic Encyclopedia of Type Strains, Phase IV (KMG-IV): sequencing the most valuable type-strain genomes for metagenomic binning, comparative biology and taxonomic classification.</title>
        <authorList>
            <person name="Goeker M."/>
        </authorList>
    </citation>
    <scope>NUCLEOTIDE SEQUENCE [LARGE SCALE GENOMIC DNA]</scope>
    <source>
        <strain evidence="2 3">YIM 65646</strain>
    </source>
</reference>
<sequence>MKPLAWRIEGAAVVRDIGLSSLSASPRNGNSEGGHRADALRRGRRRT</sequence>
<accession>A0A841FCT2</accession>
<evidence type="ECO:0000313" key="3">
    <source>
        <dbReference type="Proteomes" id="UP000548476"/>
    </source>
</evidence>
<evidence type="ECO:0000256" key="1">
    <source>
        <dbReference type="SAM" id="MobiDB-lite"/>
    </source>
</evidence>
<protein>
    <submittedName>
        <fullName evidence="2">Uncharacterized protein</fullName>
    </submittedName>
</protein>
<gene>
    <name evidence="2" type="ORF">HNR73_001454</name>
</gene>
<feature type="compositionally biased region" description="Polar residues" evidence="1">
    <location>
        <begin position="21"/>
        <end position="30"/>
    </location>
</feature>
<dbReference type="Proteomes" id="UP000548476">
    <property type="component" value="Unassembled WGS sequence"/>
</dbReference>
<proteinExistence type="predicted"/>
<feature type="region of interest" description="Disordered" evidence="1">
    <location>
        <begin position="21"/>
        <end position="47"/>
    </location>
</feature>
<keyword evidence="3" id="KW-1185">Reference proteome</keyword>
<organism evidence="2 3">
    <name type="scientific">Phytomonospora endophytica</name>
    <dbReference type="NCBI Taxonomy" id="714109"/>
    <lineage>
        <taxon>Bacteria</taxon>
        <taxon>Bacillati</taxon>
        <taxon>Actinomycetota</taxon>
        <taxon>Actinomycetes</taxon>
        <taxon>Micromonosporales</taxon>
        <taxon>Micromonosporaceae</taxon>
        <taxon>Phytomonospora</taxon>
    </lineage>
</organism>
<evidence type="ECO:0000313" key="2">
    <source>
        <dbReference type="EMBL" id="MBB6033604.1"/>
    </source>
</evidence>
<comment type="caution">
    <text evidence="2">The sequence shown here is derived from an EMBL/GenBank/DDBJ whole genome shotgun (WGS) entry which is preliminary data.</text>
</comment>